<proteinExistence type="predicted"/>
<name>A0ABW1URM3_9LACO</name>
<evidence type="ECO:0000313" key="1">
    <source>
        <dbReference type="EMBL" id="MFC6315861.1"/>
    </source>
</evidence>
<gene>
    <name evidence="1" type="ORF">ACFQHW_09840</name>
</gene>
<dbReference type="EMBL" id="JBHSSM010000022">
    <property type="protein sequence ID" value="MFC6315861.1"/>
    <property type="molecule type" value="Genomic_DNA"/>
</dbReference>
<comment type="caution">
    <text evidence="1">The sequence shown here is derived from an EMBL/GenBank/DDBJ whole genome shotgun (WGS) entry which is preliminary data.</text>
</comment>
<evidence type="ECO:0000313" key="2">
    <source>
        <dbReference type="Proteomes" id="UP001596310"/>
    </source>
</evidence>
<dbReference type="RefSeq" id="WP_125599815.1">
    <property type="nucleotide sequence ID" value="NZ_JBHSSM010000022.1"/>
</dbReference>
<protein>
    <submittedName>
        <fullName evidence="1">Uncharacterized protein</fullName>
    </submittedName>
</protein>
<keyword evidence="2" id="KW-1185">Reference proteome</keyword>
<sequence>MAALPLRTRPDFETSRALCGLAQNSAHSELTPNFAAQAAAKLLLSFHHTCRYQRHTNRRRTCAILKAIKSS</sequence>
<reference evidence="2" key="1">
    <citation type="journal article" date="2019" name="Int. J. Syst. Evol. Microbiol.">
        <title>The Global Catalogue of Microorganisms (GCM) 10K type strain sequencing project: providing services to taxonomists for standard genome sequencing and annotation.</title>
        <authorList>
            <consortium name="The Broad Institute Genomics Platform"/>
            <consortium name="The Broad Institute Genome Sequencing Center for Infectious Disease"/>
            <person name="Wu L."/>
            <person name="Ma J."/>
        </authorList>
    </citation>
    <scope>NUCLEOTIDE SEQUENCE [LARGE SCALE GENOMIC DNA]</scope>
    <source>
        <strain evidence="2">CCM 8897</strain>
    </source>
</reference>
<organism evidence="1 2">
    <name type="scientific">Lapidilactobacillus achengensis</name>
    <dbReference type="NCBI Taxonomy" id="2486000"/>
    <lineage>
        <taxon>Bacteria</taxon>
        <taxon>Bacillati</taxon>
        <taxon>Bacillota</taxon>
        <taxon>Bacilli</taxon>
        <taxon>Lactobacillales</taxon>
        <taxon>Lactobacillaceae</taxon>
        <taxon>Lapidilactobacillus</taxon>
    </lineage>
</organism>
<dbReference type="Proteomes" id="UP001596310">
    <property type="component" value="Unassembled WGS sequence"/>
</dbReference>
<accession>A0ABW1URM3</accession>